<dbReference type="AlphaFoldDB" id="A0AAN8UJD1"/>
<dbReference type="EMBL" id="JBAMMX010000024">
    <property type="protein sequence ID" value="KAK6916655.1"/>
    <property type="molecule type" value="Genomic_DNA"/>
</dbReference>
<evidence type="ECO:0000256" key="4">
    <source>
        <dbReference type="ARBA" id="ARBA00022989"/>
    </source>
</evidence>
<feature type="transmembrane region" description="Helical" evidence="6">
    <location>
        <begin position="281"/>
        <end position="314"/>
    </location>
</feature>
<evidence type="ECO:0000256" key="6">
    <source>
        <dbReference type="SAM" id="Phobius"/>
    </source>
</evidence>
<keyword evidence="5 6" id="KW-0472">Membrane</keyword>
<dbReference type="GO" id="GO:0016095">
    <property type="term" value="P:polyprenol catabolic process"/>
    <property type="evidence" value="ECO:0007669"/>
    <property type="project" value="TreeGrafter"/>
</dbReference>
<reference evidence="8 9" key="1">
    <citation type="submission" date="2023-12" db="EMBL/GenBank/DDBJ databases">
        <title>A high-quality genome assembly for Dillenia turbinata (Dilleniales).</title>
        <authorList>
            <person name="Chanderbali A."/>
        </authorList>
    </citation>
    <scope>NUCLEOTIDE SEQUENCE [LARGE SCALE GENOMIC DNA]</scope>
    <source>
        <strain evidence="8">LSX21</strain>
        <tissue evidence="8">Leaf</tissue>
    </source>
</reference>
<dbReference type="PANTHER" id="PTHR14624:SF0">
    <property type="entry name" value="POLYPRENOL REDUCTASE"/>
    <property type="match status" value="1"/>
</dbReference>
<name>A0AAN8UJD1_9MAGN</name>
<feature type="transmembrane region" description="Helical" evidence="6">
    <location>
        <begin position="162"/>
        <end position="185"/>
    </location>
</feature>
<dbReference type="GO" id="GO:0006488">
    <property type="term" value="P:dolichol-linked oligosaccharide biosynthetic process"/>
    <property type="evidence" value="ECO:0007669"/>
    <property type="project" value="InterPro"/>
</dbReference>
<dbReference type="Proteomes" id="UP001370490">
    <property type="component" value="Unassembled WGS sequence"/>
</dbReference>
<dbReference type="PROSITE" id="PS50244">
    <property type="entry name" value="S5A_REDUCTASE"/>
    <property type="match status" value="1"/>
</dbReference>
<dbReference type="GO" id="GO:0005783">
    <property type="term" value="C:endoplasmic reticulum"/>
    <property type="evidence" value="ECO:0007669"/>
    <property type="project" value="TreeGrafter"/>
</dbReference>
<keyword evidence="4 6" id="KW-1133">Transmembrane helix</keyword>
<gene>
    <name evidence="8" type="ORF">RJ641_019516</name>
</gene>
<comment type="subcellular location">
    <subcellularLocation>
        <location evidence="1">Endomembrane system</location>
        <topology evidence="1">Multi-pass membrane protein</topology>
    </subcellularLocation>
</comment>
<feature type="domain" description="3-oxo-5-alpha-steroid 4-dehydrogenase C-terminal" evidence="7">
    <location>
        <begin position="225"/>
        <end position="339"/>
    </location>
</feature>
<dbReference type="GO" id="GO:0003865">
    <property type="term" value="F:3-oxo-5-alpha-steroid 4-dehydrogenase activity"/>
    <property type="evidence" value="ECO:0007669"/>
    <property type="project" value="TreeGrafter"/>
</dbReference>
<evidence type="ECO:0000313" key="9">
    <source>
        <dbReference type="Proteomes" id="UP001370490"/>
    </source>
</evidence>
<dbReference type="InterPro" id="IPR001104">
    <property type="entry name" value="3-oxo-5_a-steroid_4-DH_C"/>
</dbReference>
<dbReference type="PANTHER" id="PTHR14624">
    <property type="entry name" value="DFG10 PROTEIN"/>
    <property type="match status" value="1"/>
</dbReference>
<evidence type="ECO:0000313" key="8">
    <source>
        <dbReference type="EMBL" id="KAK6916655.1"/>
    </source>
</evidence>
<keyword evidence="3 6" id="KW-0812">Transmembrane</keyword>
<keyword evidence="9" id="KW-1185">Reference proteome</keyword>
<protein>
    <submittedName>
        <fullName evidence="8">3-oxo-5-alpha-steroid 4-dehydrogenase, C-terminal</fullName>
    </submittedName>
</protein>
<evidence type="ECO:0000256" key="2">
    <source>
        <dbReference type="ARBA" id="ARBA00004922"/>
    </source>
</evidence>
<dbReference type="Gene3D" id="1.20.120.1630">
    <property type="match status" value="1"/>
</dbReference>
<accession>A0AAN8UJD1</accession>
<sequence>MIKIWIVGLLRAAWIAGTLPILIASLPFSKLTSFHGLLMGFAKRGKIMQASSSKFSVPQKFFSHFYVVAVIWTTLLAVTTWYYAYKTAPMLSDSLLYPRVASHLTGDSRSFSMSRFHSTPFRDRYKIWQSVFLLLLMELQVLRRLYEALYVFQYSNAARMHILGYLTGLFFYTAAPLSLCCNWALDTSNFAVNQVLKFIVRGKDGMRDVEFDWSGFVTPLLKLGWCEWIGALVFVWGWIHQYRCHAILGSLREQKEESDEYLIPYGDWFEIVSSPHYLAEIVIYAGILIASGCADLTIWLLFLFVVANLVFVAAETHRWYLRKFEDYPSKRRAVIPFVY</sequence>
<organism evidence="8 9">
    <name type="scientific">Dillenia turbinata</name>
    <dbReference type="NCBI Taxonomy" id="194707"/>
    <lineage>
        <taxon>Eukaryota</taxon>
        <taxon>Viridiplantae</taxon>
        <taxon>Streptophyta</taxon>
        <taxon>Embryophyta</taxon>
        <taxon>Tracheophyta</taxon>
        <taxon>Spermatophyta</taxon>
        <taxon>Magnoliopsida</taxon>
        <taxon>eudicotyledons</taxon>
        <taxon>Gunneridae</taxon>
        <taxon>Pentapetalae</taxon>
        <taxon>Dilleniales</taxon>
        <taxon>Dilleniaceae</taxon>
        <taxon>Dillenia</taxon>
    </lineage>
</organism>
<feature type="transmembrane region" description="Helical" evidence="6">
    <location>
        <begin position="61"/>
        <end position="84"/>
    </location>
</feature>
<proteinExistence type="predicted"/>
<feature type="transmembrane region" description="Helical" evidence="6">
    <location>
        <begin position="12"/>
        <end position="41"/>
    </location>
</feature>
<dbReference type="InterPro" id="IPR039698">
    <property type="entry name" value="Dfg10/SRD5A3"/>
</dbReference>
<evidence type="ECO:0000256" key="3">
    <source>
        <dbReference type="ARBA" id="ARBA00022692"/>
    </source>
</evidence>
<evidence type="ECO:0000259" key="7">
    <source>
        <dbReference type="Pfam" id="PF02544"/>
    </source>
</evidence>
<comment type="pathway">
    <text evidence="2">Protein modification; protein glycosylation.</text>
</comment>
<evidence type="ECO:0000256" key="1">
    <source>
        <dbReference type="ARBA" id="ARBA00004127"/>
    </source>
</evidence>
<comment type="caution">
    <text evidence="8">The sequence shown here is derived from an EMBL/GenBank/DDBJ whole genome shotgun (WGS) entry which is preliminary data.</text>
</comment>
<evidence type="ECO:0000256" key="5">
    <source>
        <dbReference type="ARBA" id="ARBA00023136"/>
    </source>
</evidence>
<dbReference type="Pfam" id="PF02544">
    <property type="entry name" value="Steroid_dh"/>
    <property type="match status" value="1"/>
</dbReference>